<evidence type="ECO:0000313" key="6">
    <source>
        <dbReference type="Proteomes" id="UP000176803"/>
    </source>
</evidence>
<evidence type="ECO:0000256" key="3">
    <source>
        <dbReference type="ARBA" id="ARBA00023274"/>
    </source>
</evidence>
<dbReference type="GO" id="GO:0005840">
    <property type="term" value="C:ribosome"/>
    <property type="evidence" value="ECO:0007669"/>
    <property type="project" value="UniProtKB-KW"/>
</dbReference>
<organism evidence="5 6">
    <name type="scientific">Candidatus Roizmanbacteria bacterium RIFCSPHIGHO2_12_FULL_41_11</name>
    <dbReference type="NCBI Taxonomy" id="1802052"/>
    <lineage>
        <taxon>Bacteria</taxon>
        <taxon>Candidatus Roizmaniibacteriota</taxon>
    </lineage>
</organism>
<dbReference type="InterPro" id="IPR005822">
    <property type="entry name" value="Ribosomal_uL13"/>
</dbReference>
<dbReference type="CDD" id="cd00392">
    <property type="entry name" value="Ribosomal_L13"/>
    <property type="match status" value="1"/>
</dbReference>
<protein>
    <recommendedName>
        <fullName evidence="4">Large ribosomal subunit protein uL13</fullName>
    </recommendedName>
</protein>
<evidence type="ECO:0000256" key="4">
    <source>
        <dbReference type="HAMAP-Rule" id="MF_01366"/>
    </source>
</evidence>
<comment type="similarity">
    <text evidence="1 4">Belongs to the universal ribosomal protein uL13 family.</text>
</comment>
<sequence length="145" mass="16699">MTKITETTRPLKAKEITHQWHLIDIGGKILGRTTQEIARLLQGKHKVQYVPYLDNGDHVVVINASKVVLTGKKADNKKYTYYSGYPSGLRTETFLGLIKRRPEEVIRHAVTGMLPKNKLRDNRLARLHVFDDDKHPFEQKLKVKS</sequence>
<dbReference type="GO" id="GO:1990904">
    <property type="term" value="C:ribonucleoprotein complex"/>
    <property type="evidence" value="ECO:0007669"/>
    <property type="project" value="UniProtKB-KW"/>
</dbReference>
<dbReference type="EMBL" id="MGAC01000017">
    <property type="protein sequence ID" value="OGK38309.1"/>
    <property type="molecule type" value="Genomic_DNA"/>
</dbReference>
<dbReference type="GO" id="GO:0003729">
    <property type="term" value="F:mRNA binding"/>
    <property type="evidence" value="ECO:0007669"/>
    <property type="project" value="TreeGrafter"/>
</dbReference>
<evidence type="ECO:0000313" key="5">
    <source>
        <dbReference type="EMBL" id="OGK38309.1"/>
    </source>
</evidence>
<dbReference type="Pfam" id="PF00572">
    <property type="entry name" value="Ribosomal_L13"/>
    <property type="match status" value="1"/>
</dbReference>
<proteinExistence type="inferred from homology"/>
<dbReference type="GO" id="GO:0003735">
    <property type="term" value="F:structural constituent of ribosome"/>
    <property type="evidence" value="ECO:0007669"/>
    <property type="project" value="InterPro"/>
</dbReference>
<dbReference type="GO" id="GO:0017148">
    <property type="term" value="P:negative regulation of translation"/>
    <property type="evidence" value="ECO:0007669"/>
    <property type="project" value="TreeGrafter"/>
</dbReference>
<gene>
    <name evidence="4" type="primary">rplM</name>
    <name evidence="5" type="ORF">A3F03_01935</name>
</gene>
<evidence type="ECO:0000256" key="1">
    <source>
        <dbReference type="ARBA" id="ARBA00006227"/>
    </source>
</evidence>
<dbReference type="InterPro" id="IPR005823">
    <property type="entry name" value="Ribosomal_uL13_bac-type"/>
</dbReference>
<dbReference type="PIRSF" id="PIRSF002181">
    <property type="entry name" value="Ribosomal_L13"/>
    <property type="match status" value="1"/>
</dbReference>
<dbReference type="SUPFAM" id="SSF52161">
    <property type="entry name" value="Ribosomal protein L13"/>
    <property type="match status" value="1"/>
</dbReference>
<name>A0A1F7I4K5_9BACT</name>
<keyword evidence="3 4" id="KW-0687">Ribonucleoprotein</keyword>
<dbReference type="NCBIfam" id="TIGR01066">
    <property type="entry name" value="rplM_bact"/>
    <property type="match status" value="1"/>
</dbReference>
<dbReference type="PANTHER" id="PTHR11545">
    <property type="entry name" value="RIBOSOMAL PROTEIN L13"/>
    <property type="match status" value="1"/>
</dbReference>
<dbReference type="HAMAP" id="MF_01366">
    <property type="entry name" value="Ribosomal_uL13"/>
    <property type="match status" value="1"/>
</dbReference>
<comment type="function">
    <text evidence="4">This protein is one of the early assembly proteins of the 50S ribosomal subunit, although it is not seen to bind rRNA by itself. It is important during the early stages of 50S assembly.</text>
</comment>
<dbReference type="GO" id="GO:0006412">
    <property type="term" value="P:translation"/>
    <property type="evidence" value="ECO:0007669"/>
    <property type="project" value="UniProtKB-UniRule"/>
</dbReference>
<accession>A0A1F7I4K5</accession>
<dbReference type="Proteomes" id="UP000176803">
    <property type="component" value="Unassembled WGS sequence"/>
</dbReference>
<evidence type="ECO:0000256" key="2">
    <source>
        <dbReference type="ARBA" id="ARBA00022980"/>
    </source>
</evidence>
<comment type="caution">
    <text evidence="5">The sequence shown here is derived from an EMBL/GenBank/DDBJ whole genome shotgun (WGS) entry which is preliminary data.</text>
</comment>
<keyword evidence="2 4" id="KW-0689">Ribosomal protein</keyword>
<dbReference type="AlphaFoldDB" id="A0A1F7I4K5"/>
<comment type="subunit">
    <text evidence="4">Part of the 50S ribosomal subunit.</text>
</comment>
<dbReference type="InterPro" id="IPR036899">
    <property type="entry name" value="Ribosomal_uL13_sf"/>
</dbReference>
<dbReference type="PANTHER" id="PTHR11545:SF2">
    <property type="entry name" value="LARGE RIBOSOMAL SUBUNIT PROTEIN UL13M"/>
    <property type="match status" value="1"/>
</dbReference>
<reference evidence="5 6" key="1">
    <citation type="journal article" date="2016" name="Nat. Commun.">
        <title>Thousands of microbial genomes shed light on interconnected biogeochemical processes in an aquifer system.</title>
        <authorList>
            <person name="Anantharaman K."/>
            <person name="Brown C.T."/>
            <person name="Hug L.A."/>
            <person name="Sharon I."/>
            <person name="Castelle C.J."/>
            <person name="Probst A.J."/>
            <person name="Thomas B.C."/>
            <person name="Singh A."/>
            <person name="Wilkins M.J."/>
            <person name="Karaoz U."/>
            <person name="Brodie E.L."/>
            <person name="Williams K.H."/>
            <person name="Hubbard S.S."/>
            <person name="Banfield J.F."/>
        </authorList>
    </citation>
    <scope>NUCLEOTIDE SEQUENCE [LARGE SCALE GENOMIC DNA]</scope>
</reference>
<dbReference type="Gene3D" id="3.90.1180.10">
    <property type="entry name" value="Ribosomal protein L13"/>
    <property type="match status" value="1"/>
</dbReference>